<keyword evidence="4" id="KW-0067">ATP-binding</keyword>
<feature type="non-terminal residue" evidence="10">
    <location>
        <position position="689"/>
    </location>
</feature>
<dbReference type="Pfam" id="PF00005">
    <property type="entry name" value="ABC_tran"/>
    <property type="match status" value="1"/>
</dbReference>
<evidence type="ECO:0000256" key="7">
    <source>
        <dbReference type="SAM" id="MobiDB-lite"/>
    </source>
</evidence>
<evidence type="ECO:0000256" key="5">
    <source>
        <dbReference type="ARBA" id="ARBA00022989"/>
    </source>
</evidence>
<keyword evidence="2 8" id="KW-0812">Transmembrane</keyword>
<dbReference type="EMBL" id="NCKU01004583">
    <property type="protein sequence ID" value="RWS05741.1"/>
    <property type="molecule type" value="Genomic_DNA"/>
</dbReference>
<feature type="transmembrane region" description="Helical" evidence="8">
    <location>
        <begin position="557"/>
        <end position="582"/>
    </location>
</feature>
<protein>
    <submittedName>
        <fullName evidence="10">ABC transporter G family member 23-like isoform X2</fullName>
    </submittedName>
</protein>
<dbReference type="PANTHER" id="PTHR43038:SF3">
    <property type="entry name" value="ABC TRANSPORTER G FAMILY MEMBER 20 ISOFORM X1"/>
    <property type="match status" value="1"/>
</dbReference>
<keyword evidence="5 8" id="KW-1133">Transmembrane helix</keyword>
<proteinExistence type="predicted"/>
<evidence type="ECO:0000256" key="4">
    <source>
        <dbReference type="ARBA" id="ARBA00022840"/>
    </source>
</evidence>
<feature type="region of interest" description="Disordered" evidence="7">
    <location>
        <begin position="1"/>
        <end position="30"/>
    </location>
</feature>
<evidence type="ECO:0000256" key="3">
    <source>
        <dbReference type="ARBA" id="ARBA00022741"/>
    </source>
</evidence>
<evidence type="ECO:0000313" key="11">
    <source>
        <dbReference type="EMBL" id="RWS05756.1"/>
    </source>
</evidence>
<feature type="transmembrane region" description="Helical" evidence="8">
    <location>
        <begin position="518"/>
        <end position="537"/>
    </location>
</feature>
<dbReference type="InterPro" id="IPR013525">
    <property type="entry name" value="ABC2_TM"/>
</dbReference>
<dbReference type="GO" id="GO:0043190">
    <property type="term" value="C:ATP-binding cassette (ABC) transporter complex"/>
    <property type="evidence" value="ECO:0007669"/>
    <property type="project" value="InterPro"/>
</dbReference>
<evidence type="ECO:0000313" key="10">
    <source>
        <dbReference type="EMBL" id="RWS05741.1"/>
    </source>
</evidence>
<dbReference type="PANTHER" id="PTHR43038">
    <property type="entry name" value="ATP-BINDING CASSETTE, SUB-FAMILY H, MEMBER 1"/>
    <property type="match status" value="1"/>
</dbReference>
<feature type="non-terminal residue" evidence="10">
    <location>
        <position position="1"/>
    </location>
</feature>
<feature type="transmembrane region" description="Helical" evidence="8">
    <location>
        <begin position="623"/>
        <end position="644"/>
    </location>
</feature>
<dbReference type="InterPro" id="IPR000412">
    <property type="entry name" value="ABC_2_transport"/>
</dbReference>
<keyword evidence="12" id="KW-1185">Reference proteome</keyword>
<evidence type="ECO:0000313" key="12">
    <source>
        <dbReference type="Proteomes" id="UP000285301"/>
    </source>
</evidence>
<comment type="caution">
    <text evidence="10">The sequence shown here is derived from an EMBL/GenBank/DDBJ whole genome shotgun (WGS) entry which is preliminary data.</text>
</comment>
<evidence type="ECO:0000256" key="1">
    <source>
        <dbReference type="ARBA" id="ARBA00004141"/>
    </source>
</evidence>
<dbReference type="Proteomes" id="UP000285301">
    <property type="component" value="Unassembled WGS sequence"/>
</dbReference>
<dbReference type="Gene3D" id="3.40.50.300">
    <property type="entry name" value="P-loop containing nucleotide triphosphate hydrolases"/>
    <property type="match status" value="1"/>
</dbReference>
<dbReference type="PRINTS" id="PR00164">
    <property type="entry name" value="ABC2TRNSPORT"/>
</dbReference>
<feature type="compositionally biased region" description="Basic and acidic residues" evidence="7">
    <location>
        <begin position="20"/>
        <end position="30"/>
    </location>
</feature>
<keyword evidence="3" id="KW-0547">Nucleotide-binding</keyword>
<dbReference type="GO" id="GO:0140359">
    <property type="term" value="F:ABC-type transporter activity"/>
    <property type="evidence" value="ECO:0007669"/>
    <property type="project" value="InterPro"/>
</dbReference>
<feature type="transmembrane region" description="Helical" evidence="8">
    <location>
        <begin position="341"/>
        <end position="362"/>
    </location>
</feature>
<dbReference type="EMBL" id="NCKU01004567">
    <property type="protein sequence ID" value="RWS05756.1"/>
    <property type="molecule type" value="Genomic_DNA"/>
</dbReference>
<dbReference type="InterPro" id="IPR003439">
    <property type="entry name" value="ABC_transporter-like_ATP-bd"/>
</dbReference>
<reference evidence="10 12" key="1">
    <citation type="journal article" date="2018" name="Gigascience">
        <title>Genomes of trombidid mites reveal novel predicted allergens and laterally-transferred genes associated with secondary metabolism.</title>
        <authorList>
            <person name="Dong X."/>
            <person name="Chaisiri K."/>
            <person name="Xia D."/>
            <person name="Armstrong S.D."/>
            <person name="Fang Y."/>
            <person name="Donnelly M.J."/>
            <person name="Kadowaki T."/>
            <person name="McGarry J.W."/>
            <person name="Darby A.C."/>
            <person name="Makepeace B.L."/>
        </authorList>
    </citation>
    <scope>NUCLEOTIDE SEQUENCE [LARGE SCALE GENOMIC DNA]</scope>
    <source>
        <strain evidence="10">UoL-WK</strain>
    </source>
</reference>
<sequence>KSISHLGESKSHSKIGQPDQMKESEIVSKSKITEKLEKAENESRHGNDTANVPIVVHLKNVSFRYKHHMHSTLKNVNLVLPEGFIYGLLGASGCGKTTLLRCILGQLTSYSGSVLVFGLKPGSKQSLVPGPGVGYMPQEISLYSELSIRETLKFYGRLFGMKRMEITSKIRFLINFLNLPATGRLVKDLSDGQKRRVSLAAALINTPPLLVLDEPTVGVDPLLRENIWNHLKELAESHRMTIILTTHYIEETTRADLVGFMREGKLLVEETPHKLMSFYKVQTLEDVFLELSAKPVESNKPIKLVNIEYSRGGRLKNKKIPTFVKINAIIEKGFIRLKRNLVILFFQTLTPIIIMIVFGICIGDQQDSLNIAVYNPEQEILTNETRKLESQTFLSFLPAEKLTLTNYSSKEEAIASVDDGKSLGALIFNPTFSQNAILRFQNLSNYSDDDIYLNSTIDYYYDMSSIIGQLSVNKQLRAATEKYIQKKSKHRLDPMLKVEQAIYGAVDMTFREFITPGIIMAIIYMLSVTLTVLTLVTEKQEGSYHRIKVAGVKVYQVIVAHTIVQFVSLSIQITTLLVTSLIVTRFSHVSKLHLIIPITLLHGLVAMSFGFFISSIYENEREAILTSVAAFYPMLILSGVFWPIEAMSTPLNIIAKFAPMTMPIKAFRSIVVRNVGLTNLEVIAGIGTS</sequence>
<dbReference type="InterPro" id="IPR027417">
    <property type="entry name" value="P-loop_NTPase"/>
</dbReference>
<accession>A0A443QRV6</accession>
<dbReference type="Pfam" id="PF12698">
    <property type="entry name" value="ABC2_membrane_3"/>
    <property type="match status" value="1"/>
</dbReference>
<keyword evidence="6 8" id="KW-0472">Membrane</keyword>
<dbReference type="OrthoDB" id="6150516at2759"/>
<dbReference type="InterPro" id="IPR003593">
    <property type="entry name" value="AAA+_ATPase"/>
</dbReference>
<comment type="subcellular location">
    <subcellularLocation>
        <location evidence="1">Membrane</location>
        <topology evidence="1">Multi-pass membrane protein</topology>
    </subcellularLocation>
</comment>
<dbReference type="PROSITE" id="PS50893">
    <property type="entry name" value="ABC_TRANSPORTER_2"/>
    <property type="match status" value="1"/>
</dbReference>
<reference evidence="10" key="2">
    <citation type="submission" date="2018-11" db="EMBL/GenBank/DDBJ databases">
        <title>Trombidioid mite genomics.</title>
        <authorList>
            <person name="Dong X."/>
        </authorList>
    </citation>
    <scope>NUCLEOTIDE SEQUENCE</scope>
    <source>
        <strain evidence="10">UoL-WK</strain>
    </source>
</reference>
<evidence type="ECO:0000256" key="6">
    <source>
        <dbReference type="ARBA" id="ARBA00023136"/>
    </source>
</evidence>
<dbReference type="GO" id="GO:0016887">
    <property type="term" value="F:ATP hydrolysis activity"/>
    <property type="evidence" value="ECO:0007669"/>
    <property type="project" value="InterPro"/>
</dbReference>
<dbReference type="GO" id="GO:0005524">
    <property type="term" value="F:ATP binding"/>
    <property type="evidence" value="ECO:0007669"/>
    <property type="project" value="UniProtKB-KW"/>
</dbReference>
<name>A0A443QRV6_9ACAR</name>
<evidence type="ECO:0000256" key="8">
    <source>
        <dbReference type="SAM" id="Phobius"/>
    </source>
</evidence>
<evidence type="ECO:0000256" key="2">
    <source>
        <dbReference type="ARBA" id="ARBA00022692"/>
    </source>
</evidence>
<dbReference type="CDD" id="cd03230">
    <property type="entry name" value="ABC_DR_subfamily_A"/>
    <property type="match status" value="1"/>
</dbReference>
<dbReference type="STRING" id="1965070.A0A443QRV6"/>
<feature type="domain" description="ABC transporter" evidence="9">
    <location>
        <begin position="56"/>
        <end position="288"/>
    </location>
</feature>
<dbReference type="SMART" id="SM00382">
    <property type="entry name" value="AAA"/>
    <property type="match status" value="1"/>
</dbReference>
<feature type="transmembrane region" description="Helical" evidence="8">
    <location>
        <begin position="594"/>
        <end position="617"/>
    </location>
</feature>
<dbReference type="AlphaFoldDB" id="A0A443QRV6"/>
<evidence type="ECO:0000259" key="9">
    <source>
        <dbReference type="PROSITE" id="PS50893"/>
    </source>
</evidence>
<dbReference type="SUPFAM" id="SSF52540">
    <property type="entry name" value="P-loop containing nucleoside triphosphate hydrolases"/>
    <property type="match status" value="1"/>
</dbReference>
<organism evidence="10 12">
    <name type="scientific">Dinothrombium tinctorium</name>
    <dbReference type="NCBI Taxonomy" id="1965070"/>
    <lineage>
        <taxon>Eukaryota</taxon>
        <taxon>Metazoa</taxon>
        <taxon>Ecdysozoa</taxon>
        <taxon>Arthropoda</taxon>
        <taxon>Chelicerata</taxon>
        <taxon>Arachnida</taxon>
        <taxon>Acari</taxon>
        <taxon>Acariformes</taxon>
        <taxon>Trombidiformes</taxon>
        <taxon>Prostigmata</taxon>
        <taxon>Anystina</taxon>
        <taxon>Parasitengona</taxon>
        <taxon>Trombidioidea</taxon>
        <taxon>Trombidiidae</taxon>
        <taxon>Dinothrombium</taxon>
    </lineage>
</organism>
<gene>
    <name evidence="10" type="ORF">B4U79_06965</name>
    <name evidence="11" type="ORF">B4U79_13176</name>
</gene>